<dbReference type="STRING" id="454136.NIES2119_15420"/>
<organism evidence="2 3">
    <name type="scientific">[Phormidium ambiguum] IAM M-71</name>
    <dbReference type="NCBI Taxonomy" id="454136"/>
    <lineage>
        <taxon>Bacteria</taxon>
        <taxon>Bacillati</taxon>
        <taxon>Cyanobacteriota</taxon>
        <taxon>Cyanophyceae</taxon>
        <taxon>Oscillatoriophycideae</taxon>
        <taxon>Aerosakkonematales</taxon>
        <taxon>Aerosakkonemataceae</taxon>
        <taxon>Floridanema</taxon>
    </lineage>
</organism>
<dbReference type="Pfam" id="PF25583">
    <property type="entry name" value="WCX"/>
    <property type="match status" value="1"/>
</dbReference>
<dbReference type="OrthoDB" id="506637at2"/>
<comment type="caution">
    <text evidence="2">The sequence shown here is derived from an EMBL/GenBank/DDBJ whole genome shotgun (WGS) entry which is preliminary data.</text>
</comment>
<protein>
    <submittedName>
        <fullName evidence="2">Transcriptional regulator</fullName>
    </submittedName>
</protein>
<dbReference type="InterPro" id="IPR057727">
    <property type="entry name" value="WCX_dom"/>
</dbReference>
<name>A0A1U7IIA2_9CYAN</name>
<dbReference type="RefSeq" id="WP_073594387.1">
    <property type="nucleotide sequence ID" value="NZ_MRCE01000014.1"/>
</dbReference>
<dbReference type="Proteomes" id="UP000185860">
    <property type="component" value="Unassembled WGS sequence"/>
</dbReference>
<dbReference type="AlphaFoldDB" id="A0A1U7IIA2"/>
<sequence>MPRKKETLTLSVPPGTKEQLETIARRLGIFWGKSPSPSGLVVAIAQQQLQVGREALSLDEQQVKALRQATKLLIDAGQIEEAETIITLLLNQGDLEAPIRQALLQQQTQPIQAWRDRIDELIKAKQPFRLKYRNSQNQDLEFTVRYAEVRFYEKRFYLQIWCEETADALAENPDLPEVCHNRCLRFERIQDIQPISDVWRGSFDSIKVYLQFEGWLANAYEPKTEDVENIVLGEIRQVVRQVVNPFWLLREIRRYGEDCVIVAPENIRERYRRELREICKSYGIELP</sequence>
<gene>
    <name evidence="2" type="ORF">NIES2119_15420</name>
</gene>
<accession>A0A1U7IIA2</accession>
<evidence type="ECO:0000313" key="2">
    <source>
        <dbReference type="EMBL" id="OKH36811.1"/>
    </source>
</evidence>
<feature type="domain" description="WCX" evidence="1">
    <location>
        <begin position="240"/>
        <end position="278"/>
    </location>
</feature>
<reference evidence="2 3" key="1">
    <citation type="submission" date="2016-11" db="EMBL/GenBank/DDBJ databases">
        <title>Draft Genome Sequences of Nine Cyanobacterial Strains from Diverse Habitats.</title>
        <authorList>
            <person name="Zhu T."/>
            <person name="Hou S."/>
            <person name="Lu X."/>
            <person name="Hess W.R."/>
        </authorList>
    </citation>
    <scope>NUCLEOTIDE SEQUENCE [LARGE SCALE GENOMIC DNA]</scope>
    <source>
        <strain evidence="2 3">IAM M-71</strain>
    </source>
</reference>
<dbReference type="EMBL" id="MRCE01000014">
    <property type="protein sequence ID" value="OKH36811.1"/>
    <property type="molecule type" value="Genomic_DNA"/>
</dbReference>
<evidence type="ECO:0000313" key="3">
    <source>
        <dbReference type="Proteomes" id="UP000185860"/>
    </source>
</evidence>
<proteinExistence type="predicted"/>
<evidence type="ECO:0000259" key="1">
    <source>
        <dbReference type="Pfam" id="PF25583"/>
    </source>
</evidence>